<accession>A0A1T2KV34</accession>
<keyword evidence="3" id="KW-0328">Glycosyltransferase</keyword>
<dbReference type="CDD" id="cd06421">
    <property type="entry name" value="CESA_CelA_like"/>
    <property type="match status" value="1"/>
</dbReference>
<keyword evidence="10" id="KW-1185">Reference proteome</keyword>
<dbReference type="SUPFAM" id="SSF53448">
    <property type="entry name" value="Nucleotide-diphospho-sugar transferases"/>
    <property type="match status" value="1"/>
</dbReference>
<dbReference type="AlphaFoldDB" id="A0A1T2KV34"/>
<comment type="pathway">
    <text evidence="2">Glycan metabolism.</text>
</comment>
<comment type="subcellular location">
    <subcellularLocation>
        <location evidence="1">Membrane</location>
        <topology evidence="1">Multi-pass membrane protein</topology>
    </subcellularLocation>
</comment>
<evidence type="ECO:0000256" key="3">
    <source>
        <dbReference type="ARBA" id="ARBA00022676"/>
    </source>
</evidence>
<dbReference type="Pfam" id="PF00535">
    <property type="entry name" value="Glycos_transf_2"/>
    <property type="match status" value="1"/>
</dbReference>
<reference evidence="9 10" key="1">
    <citation type="submission" date="2016-11" db="EMBL/GenBank/DDBJ databases">
        <title>Mixed transmission modes and dynamic genome evolution in an obligate animal-bacterial symbiosis.</title>
        <authorList>
            <person name="Russell S.L."/>
            <person name="Corbett-Detig R.B."/>
            <person name="Cavanaugh C.M."/>
        </authorList>
    </citation>
    <scope>NUCLEOTIDE SEQUENCE [LARGE SCALE GENOMIC DNA]</scope>
    <source>
        <strain evidence="9">Sp-SM6</strain>
    </source>
</reference>
<dbReference type="GO" id="GO:0016758">
    <property type="term" value="F:hexosyltransferase activity"/>
    <property type="evidence" value="ECO:0007669"/>
    <property type="project" value="TreeGrafter"/>
</dbReference>
<dbReference type="PANTHER" id="PTHR43867:SF2">
    <property type="entry name" value="CELLULOSE SYNTHASE CATALYTIC SUBUNIT A [UDP-FORMING]"/>
    <property type="match status" value="1"/>
</dbReference>
<organism evidence="9 10">
    <name type="scientific">Solemya elarraichensis gill symbiont</name>
    <dbReference type="NCBI Taxonomy" id="1918949"/>
    <lineage>
        <taxon>Bacteria</taxon>
        <taxon>Pseudomonadati</taxon>
        <taxon>Pseudomonadota</taxon>
        <taxon>Gammaproteobacteria</taxon>
        <taxon>sulfur-oxidizing symbionts</taxon>
    </lineage>
</organism>
<name>A0A1T2KV34_9GAMM</name>
<dbReference type="Proteomes" id="UP000190198">
    <property type="component" value="Unassembled WGS sequence"/>
</dbReference>
<evidence type="ECO:0000313" key="9">
    <source>
        <dbReference type="EMBL" id="OOZ36705.1"/>
    </source>
</evidence>
<dbReference type="InterPro" id="IPR001173">
    <property type="entry name" value="Glyco_trans_2-like"/>
</dbReference>
<comment type="caution">
    <text evidence="9">The sequence shown here is derived from an EMBL/GenBank/DDBJ whole genome shotgun (WGS) entry which is preliminary data.</text>
</comment>
<evidence type="ECO:0000256" key="6">
    <source>
        <dbReference type="ARBA" id="ARBA00022989"/>
    </source>
</evidence>
<evidence type="ECO:0000256" key="5">
    <source>
        <dbReference type="ARBA" id="ARBA00022692"/>
    </source>
</evidence>
<dbReference type="EMBL" id="MPRK01000313">
    <property type="protein sequence ID" value="OOZ36705.1"/>
    <property type="molecule type" value="Genomic_DNA"/>
</dbReference>
<dbReference type="GO" id="GO:0005886">
    <property type="term" value="C:plasma membrane"/>
    <property type="evidence" value="ECO:0007669"/>
    <property type="project" value="TreeGrafter"/>
</dbReference>
<dbReference type="PANTHER" id="PTHR43867">
    <property type="entry name" value="CELLULOSE SYNTHASE CATALYTIC SUBUNIT A [UDP-FORMING]"/>
    <property type="match status" value="1"/>
</dbReference>
<evidence type="ECO:0000256" key="2">
    <source>
        <dbReference type="ARBA" id="ARBA00004881"/>
    </source>
</evidence>
<keyword evidence="4" id="KW-0808">Transferase</keyword>
<evidence type="ECO:0000259" key="8">
    <source>
        <dbReference type="Pfam" id="PF00535"/>
    </source>
</evidence>
<feature type="domain" description="Glycosyltransferase 2-like" evidence="8">
    <location>
        <begin position="4"/>
        <end position="143"/>
    </location>
</feature>
<dbReference type="Gene3D" id="3.90.550.10">
    <property type="entry name" value="Spore Coat Polysaccharide Biosynthesis Protein SpsA, Chain A"/>
    <property type="match status" value="1"/>
</dbReference>
<sequence>MALVWVLDDGKREWLKEFCKEHNVNYLTREDNSHAKAGNLNDGLKHASGELFAIFDADFVPLSDYLKRTTGFFVNNPDVGLVQTPQHFYNRDPIQSNLYLDKLLPDEQRLFFDVMAPCRDRWNAAFCCGSCSITRRKAVDEIGGIPTSSITEDLLTTLSLLKAGYKTIYLNEKLSPSVSLIS</sequence>
<dbReference type="InterPro" id="IPR029044">
    <property type="entry name" value="Nucleotide-diphossugar_trans"/>
</dbReference>
<evidence type="ECO:0000256" key="4">
    <source>
        <dbReference type="ARBA" id="ARBA00022679"/>
    </source>
</evidence>
<dbReference type="InterPro" id="IPR050321">
    <property type="entry name" value="Glycosyltr_2/OpgH_subfam"/>
</dbReference>
<evidence type="ECO:0000313" key="10">
    <source>
        <dbReference type="Proteomes" id="UP000190198"/>
    </source>
</evidence>
<keyword evidence="5" id="KW-0812">Transmembrane</keyword>
<proteinExistence type="predicted"/>
<gene>
    <name evidence="9" type="ORF">BOW52_10615</name>
</gene>
<keyword evidence="7" id="KW-0472">Membrane</keyword>
<protein>
    <recommendedName>
        <fullName evidence="8">Glycosyltransferase 2-like domain-containing protein</fullName>
    </recommendedName>
</protein>
<evidence type="ECO:0000256" key="1">
    <source>
        <dbReference type="ARBA" id="ARBA00004141"/>
    </source>
</evidence>
<evidence type="ECO:0000256" key="7">
    <source>
        <dbReference type="ARBA" id="ARBA00023136"/>
    </source>
</evidence>
<keyword evidence="6" id="KW-1133">Transmembrane helix</keyword>